<dbReference type="Pfam" id="PF00905">
    <property type="entry name" value="Transpeptidase"/>
    <property type="match status" value="1"/>
</dbReference>
<proteinExistence type="inferred from homology"/>
<dbReference type="SUPFAM" id="SSF56601">
    <property type="entry name" value="beta-lactamase/transpeptidase-like"/>
    <property type="match status" value="1"/>
</dbReference>
<evidence type="ECO:0000313" key="6">
    <source>
        <dbReference type="EMBL" id="SHH92849.1"/>
    </source>
</evidence>
<sequence>MAEKPQDKRRRKKTAGEKPNRTILRRTLMLMTVCGVVAFFVLAIKLYQLQIVKHDYYEKQAVEQQTRESSVTAARGTIYDTNGKALAMSASTETVFISPIEMNKYNEDKNLIASNLSEILGVDKDAVLKQMEDTKSWYKTIKRKIEKDVSDKVRQFVKDNKLKSVHLETDSKRYYPNSSLASHIIGFVGADNQGLDGLELQYNKYLEGTNGRIVRLKNAQGTDMLFSDFEDYYDARNGDDITLTVDSTIQFYVEKYLQQAIKDYDIQSGAAAIVMQPKTGAILAMASFGNYDPNNYQAVSQEEQAKLDAITDPAEKQKEQVAAQQLQWRNKALVDTYEPGSVFKIITCATALEEGAVTLNSTFYCGGSMNVLGRTIPLKCWKTTGHGSETLTEAMENSCNVALATIGLKVGAETYYKYVDAFGLREKTGIDLPGESLGLWWDNKTFENPENLSQLAAASFGQTFRITPMQMITAVSAVVNGGNLMKPYVVKQITDADGKVVLANEPTTVRQVISSQTSEEMRSILDAVVNDAKGTGKNAAVPGYRVGGKTGTSTDTVYLQQTGQKKYIVSFLGVAPMDDPQVAILLLLDNPSSKSGIYISGGNMAAPVVGHIMSEVLPYLGIQPVYTDQEKKELDVTVPKLAGKSIDEATEQLESLGLTAKVVGKGDTITDQLPAANAAVAPKSQIVLYAGTEKPSDTVTVPELYGKSFNDAKRALEKLGLFIKSGGTLSESPNAVVSTQSISKSEQVTAGTVVEVTLVDKSILGQY</sequence>
<keyword evidence="7" id="KW-1185">Reference proteome</keyword>
<dbReference type="STRING" id="1123282.SAMN02745823_01482"/>
<dbReference type="GO" id="GO:0008658">
    <property type="term" value="F:penicillin binding"/>
    <property type="evidence" value="ECO:0007669"/>
    <property type="project" value="InterPro"/>
</dbReference>
<dbReference type="Proteomes" id="UP000183995">
    <property type="component" value="Unassembled WGS sequence"/>
</dbReference>
<dbReference type="GO" id="GO:0071555">
    <property type="term" value="P:cell wall organization"/>
    <property type="evidence" value="ECO:0007669"/>
    <property type="project" value="TreeGrafter"/>
</dbReference>
<feature type="domain" description="PASTA" evidence="5">
    <location>
        <begin position="694"/>
        <end position="760"/>
    </location>
</feature>
<dbReference type="InterPro" id="IPR005311">
    <property type="entry name" value="PBP_dimer"/>
</dbReference>
<dbReference type="SUPFAM" id="SSF54184">
    <property type="entry name" value="Penicillin-binding protein 2x (pbp-2x), c-terminal domain"/>
    <property type="match status" value="2"/>
</dbReference>
<dbReference type="SMART" id="SM00740">
    <property type="entry name" value="PASTA"/>
    <property type="match status" value="2"/>
</dbReference>
<dbReference type="InterPro" id="IPR005543">
    <property type="entry name" value="PASTA_dom"/>
</dbReference>
<dbReference type="Gene3D" id="3.30.10.20">
    <property type="match status" value="2"/>
</dbReference>
<protein>
    <submittedName>
        <fullName evidence="6">Stage V sporulation protein D (Sporulation-specific penicillin-binding protein)</fullName>
    </submittedName>
</protein>
<organism evidence="6 7">
    <name type="scientific">Sporobacter termitidis DSM 10068</name>
    <dbReference type="NCBI Taxonomy" id="1123282"/>
    <lineage>
        <taxon>Bacteria</taxon>
        <taxon>Bacillati</taxon>
        <taxon>Bacillota</taxon>
        <taxon>Clostridia</taxon>
        <taxon>Eubacteriales</taxon>
        <taxon>Oscillospiraceae</taxon>
        <taxon>Sporobacter</taxon>
    </lineage>
</organism>
<feature type="domain" description="PASTA" evidence="5">
    <location>
        <begin position="632"/>
        <end position="692"/>
    </location>
</feature>
<reference evidence="6 7" key="1">
    <citation type="submission" date="2016-11" db="EMBL/GenBank/DDBJ databases">
        <authorList>
            <person name="Jaros S."/>
            <person name="Januszkiewicz K."/>
            <person name="Wedrychowicz H."/>
        </authorList>
    </citation>
    <scope>NUCLEOTIDE SEQUENCE [LARGE SCALE GENOMIC DNA]</scope>
    <source>
        <strain evidence="6 7">DSM 10068</strain>
    </source>
</reference>
<feature type="transmembrane region" description="Helical" evidence="4">
    <location>
        <begin position="28"/>
        <end position="47"/>
    </location>
</feature>
<accession>A0A1M5WZ05</accession>
<evidence type="ECO:0000256" key="2">
    <source>
        <dbReference type="ARBA" id="ARBA00007171"/>
    </source>
</evidence>
<evidence type="ECO:0000256" key="4">
    <source>
        <dbReference type="SAM" id="Phobius"/>
    </source>
</evidence>
<dbReference type="SUPFAM" id="SSF56519">
    <property type="entry name" value="Penicillin binding protein dimerisation domain"/>
    <property type="match status" value="1"/>
</dbReference>
<dbReference type="Pfam" id="PF03717">
    <property type="entry name" value="PBP_dimer"/>
    <property type="match status" value="1"/>
</dbReference>
<keyword evidence="4" id="KW-0812">Transmembrane</keyword>
<dbReference type="InterPro" id="IPR001460">
    <property type="entry name" value="PCN-bd_Tpept"/>
</dbReference>
<dbReference type="EMBL" id="FQXV01000004">
    <property type="protein sequence ID" value="SHH92849.1"/>
    <property type="molecule type" value="Genomic_DNA"/>
</dbReference>
<dbReference type="AlphaFoldDB" id="A0A1M5WZ05"/>
<evidence type="ECO:0000313" key="7">
    <source>
        <dbReference type="Proteomes" id="UP000183995"/>
    </source>
</evidence>
<evidence type="ECO:0000256" key="1">
    <source>
        <dbReference type="ARBA" id="ARBA00004370"/>
    </source>
</evidence>
<evidence type="ECO:0000259" key="5">
    <source>
        <dbReference type="PROSITE" id="PS51178"/>
    </source>
</evidence>
<keyword evidence="4" id="KW-1133">Transmembrane helix</keyword>
<dbReference type="Pfam" id="PF03793">
    <property type="entry name" value="PASTA"/>
    <property type="match status" value="2"/>
</dbReference>
<dbReference type="InterPro" id="IPR012338">
    <property type="entry name" value="Beta-lactam/transpept-like"/>
</dbReference>
<dbReference type="RefSeq" id="WP_084726330.1">
    <property type="nucleotide sequence ID" value="NZ_FQXV01000004.1"/>
</dbReference>
<comment type="subcellular location">
    <subcellularLocation>
        <location evidence="1">Membrane</location>
    </subcellularLocation>
</comment>
<dbReference type="InterPro" id="IPR036138">
    <property type="entry name" value="PBP_dimer_sf"/>
</dbReference>
<dbReference type="Gene3D" id="3.90.1310.10">
    <property type="entry name" value="Penicillin-binding protein 2a (Domain 2)"/>
    <property type="match status" value="1"/>
</dbReference>
<name>A0A1M5WZ05_9FIRM</name>
<comment type="similarity">
    <text evidence="2">Belongs to the transpeptidase family.</text>
</comment>
<dbReference type="PANTHER" id="PTHR30627:SF1">
    <property type="entry name" value="PEPTIDOGLYCAN D,D-TRANSPEPTIDASE FTSI"/>
    <property type="match status" value="1"/>
</dbReference>
<dbReference type="InterPro" id="IPR050515">
    <property type="entry name" value="Beta-lactam/transpept"/>
</dbReference>
<dbReference type="Gene3D" id="3.40.710.10">
    <property type="entry name" value="DD-peptidase/beta-lactamase superfamily"/>
    <property type="match status" value="1"/>
</dbReference>
<dbReference type="GO" id="GO:0005886">
    <property type="term" value="C:plasma membrane"/>
    <property type="evidence" value="ECO:0007669"/>
    <property type="project" value="TreeGrafter"/>
</dbReference>
<dbReference type="PROSITE" id="PS51178">
    <property type="entry name" value="PASTA"/>
    <property type="match status" value="2"/>
</dbReference>
<gene>
    <name evidence="6" type="ORF">SAMN02745823_01482</name>
</gene>
<evidence type="ECO:0000256" key="3">
    <source>
        <dbReference type="ARBA" id="ARBA00023136"/>
    </source>
</evidence>
<dbReference type="PANTHER" id="PTHR30627">
    <property type="entry name" value="PEPTIDOGLYCAN D,D-TRANSPEPTIDASE"/>
    <property type="match status" value="1"/>
</dbReference>
<keyword evidence="3 4" id="KW-0472">Membrane</keyword>
<dbReference type="CDD" id="cd06576">
    <property type="entry name" value="PASTA_Pbp2x-like_1"/>
    <property type="match status" value="1"/>
</dbReference>
<dbReference type="OrthoDB" id="9804124at2"/>